<dbReference type="InterPro" id="IPR021427">
    <property type="entry name" value="DUF3077"/>
</dbReference>
<dbReference type="AlphaFoldDB" id="A0A159ZYQ2"/>
<evidence type="ECO:0000313" key="2">
    <source>
        <dbReference type="Proteomes" id="UP000076083"/>
    </source>
</evidence>
<accession>A0A159ZYQ2</accession>
<sequence>MDWTVPTLASSEEFLRALNCLARVPAPAPGTHRCHLIIGGELTLIGDIYSPFDLCVQDLLVLDVAAQSAHHKAKVLAEDAAMIRGTDRYAWSSCYLQDMSKAVIDDVVKVLEAPGSNPA</sequence>
<organism evidence="1 2">
    <name type="scientific">Pseudomonas fluorescens</name>
    <dbReference type="NCBI Taxonomy" id="294"/>
    <lineage>
        <taxon>Bacteria</taxon>
        <taxon>Pseudomonadati</taxon>
        <taxon>Pseudomonadota</taxon>
        <taxon>Gammaproteobacteria</taxon>
        <taxon>Pseudomonadales</taxon>
        <taxon>Pseudomonadaceae</taxon>
        <taxon>Pseudomonas</taxon>
    </lineage>
</organism>
<proteinExistence type="predicted"/>
<dbReference type="Pfam" id="PF11275">
    <property type="entry name" value="DUF3077"/>
    <property type="match status" value="1"/>
</dbReference>
<evidence type="ECO:0000313" key="1">
    <source>
        <dbReference type="EMBL" id="AMZ73155.1"/>
    </source>
</evidence>
<reference evidence="2" key="1">
    <citation type="submission" date="2016-04" db="EMBL/GenBank/DDBJ databases">
        <authorList>
            <person name="Ray J."/>
            <person name="Price M."/>
            <person name="Deutschbauer A."/>
        </authorList>
    </citation>
    <scope>NUCLEOTIDE SEQUENCE [LARGE SCALE GENOMIC DNA]</scope>
    <source>
        <strain evidence="2">FW300-N2E2</strain>
    </source>
</reference>
<dbReference type="Proteomes" id="UP000076083">
    <property type="component" value="Chromosome"/>
</dbReference>
<reference evidence="1 2" key="2">
    <citation type="journal article" date="2018" name="Nature">
        <title>Mutant phenotypes for thousands of bacterial genes of unknown function.</title>
        <authorList>
            <person name="Price M.N."/>
            <person name="Wetmore K.M."/>
            <person name="Waters R.J."/>
            <person name="Callaghan M."/>
            <person name="Ray J."/>
            <person name="Liu H."/>
            <person name="Kuehl J.V."/>
            <person name="Melnyk R.A."/>
            <person name="Lamson J.S."/>
            <person name="Suh Y."/>
            <person name="Carlson H.K."/>
            <person name="Esquivel Z."/>
            <person name="Sadeeshkumar H."/>
            <person name="Chakraborty R."/>
            <person name="Zane G.M."/>
            <person name="Rubin B.E."/>
            <person name="Wall J.D."/>
            <person name="Visel A."/>
            <person name="Bristow J."/>
            <person name="Blow M.J."/>
            <person name="Arkin A.P."/>
            <person name="Deutschbauer A.M."/>
        </authorList>
    </citation>
    <scope>NUCLEOTIDE SEQUENCE [LARGE SCALE GENOMIC DNA]</scope>
    <source>
        <strain evidence="1 2">FW300-N2E2</strain>
    </source>
</reference>
<gene>
    <name evidence="1" type="ORF">TK06_19325</name>
</gene>
<dbReference type="EMBL" id="CP015225">
    <property type="protein sequence ID" value="AMZ73155.1"/>
    <property type="molecule type" value="Genomic_DNA"/>
</dbReference>
<protein>
    <submittedName>
        <fullName evidence="1">Uncharacterized protein</fullName>
    </submittedName>
</protein>
<name>A0A159ZYQ2_PSEFL</name>